<keyword evidence="1" id="KW-0472">Membrane</keyword>
<accession>A0A7M4DFK9</accession>
<dbReference type="InterPro" id="IPR021315">
    <property type="entry name" value="Gap/Sap"/>
</dbReference>
<keyword evidence="3" id="KW-1185">Reference proteome</keyword>
<feature type="transmembrane region" description="Helical" evidence="1">
    <location>
        <begin position="240"/>
        <end position="261"/>
    </location>
</feature>
<feature type="transmembrane region" description="Helical" evidence="1">
    <location>
        <begin position="76"/>
        <end position="95"/>
    </location>
</feature>
<feature type="transmembrane region" description="Helical" evidence="1">
    <location>
        <begin position="41"/>
        <end position="70"/>
    </location>
</feature>
<dbReference type="RefSeq" id="WP_156739662.1">
    <property type="nucleotide sequence ID" value="NZ_CACRYJ010000014.1"/>
</dbReference>
<protein>
    <recommendedName>
        <fullName evidence="4">Sap, sulfolipid-1-addressing protein</fullName>
    </recommendedName>
</protein>
<name>A0A7M4DFK9_9MICO</name>
<organism evidence="2 3">
    <name type="scientific">Occultella aeris</name>
    <dbReference type="NCBI Taxonomy" id="2761496"/>
    <lineage>
        <taxon>Bacteria</taxon>
        <taxon>Bacillati</taxon>
        <taxon>Actinomycetota</taxon>
        <taxon>Actinomycetes</taxon>
        <taxon>Micrococcales</taxon>
        <taxon>Ruaniaceae</taxon>
        <taxon>Occultella</taxon>
    </lineage>
</organism>
<proteinExistence type="predicted"/>
<evidence type="ECO:0000313" key="2">
    <source>
        <dbReference type="EMBL" id="VZO35702.1"/>
    </source>
</evidence>
<feature type="transmembrane region" description="Helical" evidence="1">
    <location>
        <begin position="6"/>
        <end position="29"/>
    </location>
</feature>
<evidence type="ECO:0008006" key="4">
    <source>
        <dbReference type="Google" id="ProtNLM"/>
    </source>
</evidence>
<feature type="transmembrane region" description="Helical" evidence="1">
    <location>
        <begin position="198"/>
        <end position="220"/>
    </location>
</feature>
<dbReference type="Pfam" id="PF11139">
    <property type="entry name" value="SfLAP"/>
    <property type="match status" value="1"/>
</dbReference>
<keyword evidence="1" id="KW-0812">Transmembrane</keyword>
<reference evidence="2 3" key="1">
    <citation type="submission" date="2019-11" db="EMBL/GenBank/DDBJ databases">
        <authorList>
            <person name="Criscuolo A."/>
        </authorList>
    </citation>
    <scope>NUCLEOTIDE SEQUENCE [LARGE SCALE GENOMIC DNA]</scope>
    <source>
        <strain evidence="2">CIP111667</strain>
    </source>
</reference>
<sequence length="317" mass="31654">MSLSLLGPLAVLALIDSTSFGTLLIPIWLMLAPGRLRAQRVIVFVATVAVFYFGVGLALLAGASGLASIMESDSPVLLWVQLAVGVALFVGSFFVGRKKKTSDGGAAAGAGGVAVSGRSAGAAAEGGAGASGSGTGMGARAGRAGAGGAEGGVWTAAAAAASAGTAPGVGADQTAPALTGRLARWRERTVATEGRGGYLALMGLALGAAVLEVATMLPYLGAIGLITGADLAGPERVLVLAGYCLVMITPALVLLAGRVLARRAVEPVLQRLSDWMARSAGETMAWIMGILGFLIARDAAFQLDLFALIDSWSDSLG</sequence>
<gene>
    <name evidence="2" type="ORF">HALOF300_00900</name>
</gene>
<dbReference type="Proteomes" id="UP000419743">
    <property type="component" value="Unassembled WGS sequence"/>
</dbReference>
<evidence type="ECO:0000313" key="3">
    <source>
        <dbReference type="Proteomes" id="UP000419743"/>
    </source>
</evidence>
<comment type="caution">
    <text evidence="2">The sequence shown here is derived from an EMBL/GenBank/DDBJ whole genome shotgun (WGS) entry which is preliminary data.</text>
</comment>
<keyword evidence="1" id="KW-1133">Transmembrane helix</keyword>
<dbReference type="EMBL" id="CACRYJ010000014">
    <property type="protein sequence ID" value="VZO35702.1"/>
    <property type="molecule type" value="Genomic_DNA"/>
</dbReference>
<evidence type="ECO:0000256" key="1">
    <source>
        <dbReference type="SAM" id="Phobius"/>
    </source>
</evidence>
<dbReference type="AlphaFoldDB" id="A0A7M4DFK9"/>